<evidence type="ECO:0000256" key="5">
    <source>
        <dbReference type="ARBA" id="ARBA00022917"/>
    </source>
</evidence>
<dbReference type="STRING" id="2903.R1BH43"/>
<dbReference type="GO" id="GO:0001732">
    <property type="term" value="P:formation of cytoplasmic translation initiation complex"/>
    <property type="evidence" value="ECO:0007669"/>
    <property type="project" value="UniProtKB-UniRule"/>
</dbReference>
<dbReference type="PANTHER" id="PTHR19877">
    <property type="entry name" value="EUKARYOTIC TRANSLATION INITIATION FACTOR 3 SUBUNIT I"/>
    <property type="match status" value="1"/>
</dbReference>
<name>A0A0D3ICS3_EMIH1</name>
<keyword evidence="10" id="KW-1185">Reference proteome</keyword>
<dbReference type="GeneID" id="17255201"/>
<dbReference type="GO" id="GO:0003743">
    <property type="term" value="F:translation initiation factor activity"/>
    <property type="evidence" value="ECO:0007669"/>
    <property type="project" value="UniProtKB-UniRule"/>
</dbReference>
<organism evidence="9 10">
    <name type="scientific">Emiliania huxleyi (strain CCMP1516)</name>
    <dbReference type="NCBI Taxonomy" id="280463"/>
    <lineage>
        <taxon>Eukaryota</taxon>
        <taxon>Haptista</taxon>
        <taxon>Haptophyta</taxon>
        <taxon>Prymnesiophyceae</taxon>
        <taxon>Isochrysidales</taxon>
        <taxon>Noelaerhabdaceae</taxon>
        <taxon>Emiliania</taxon>
    </lineage>
</organism>
<dbReference type="GO" id="GO:0071541">
    <property type="term" value="C:eukaryotic translation initiation factor 3 complex, eIF3m"/>
    <property type="evidence" value="ECO:0007669"/>
    <property type="project" value="TreeGrafter"/>
</dbReference>
<dbReference type="InterPro" id="IPR001680">
    <property type="entry name" value="WD40_rpt"/>
</dbReference>
<evidence type="ECO:0000256" key="4">
    <source>
        <dbReference type="ARBA" id="ARBA00022737"/>
    </source>
</evidence>
<comment type="similarity">
    <text evidence="7">Belongs to the eIF-3 subunit I family.</text>
</comment>
<evidence type="ECO:0000256" key="8">
    <source>
        <dbReference type="PROSITE-ProRule" id="PRU00221"/>
    </source>
</evidence>
<comment type="subcellular location">
    <subcellularLocation>
        <location evidence="7">Cytoplasm</location>
    </subcellularLocation>
</comment>
<keyword evidence="5 7" id="KW-0648">Protein biosynthesis</keyword>
<dbReference type="AlphaFoldDB" id="A0A0D3ICS3"/>
<dbReference type="PROSITE" id="PS00678">
    <property type="entry name" value="WD_REPEATS_1"/>
    <property type="match status" value="1"/>
</dbReference>
<protein>
    <recommendedName>
        <fullName evidence="7">Eukaryotic translation initiation factor 3 subunit I</fullName>
        <shortName evidence="7">eIF3i</shortName>
    </recommendedName>
</protein>
<evidence type="ECO:0000256" key="1">
    <source>
        <dbReference type="ARBA" id="ARBA00022490"/>
    </source>
</evidence>
<dbReference type="InterPro" id="IPR027525">
    <property type="entry name" value="eIF3i"/>
</dbReference>
<dbReference type="SUPFAM" id="SSF50978">
    <property type="entry name" value="WD40 repeat-like"/>
    <property type="match status" value="1"/>
</dbReference>
<dbReference type="InterPro" id="IPR015943">
    <property type="entry name" value="WD40/YVTN_repeat-like_dom_sf"/>
</dbReference>
<feature type="repeat" description="WD" evidence="8">
    <location>
        <begin position="288"/>
        <end position="318"/>
    </location>
</feature>
<accession>A0A0D3ICS3</accession>
<dbReference type="Gene3D" id="2.130.10.10">
    <property type="entry name" value="YVTN repeat-like/Quinoprotein amine dehydrogenase"/>
    <property type="match status" value="1"/>
</dbReference>
<keyword evidence="3 8" id="KW-0853">WD repeat</keyword>
<dbReference type="GO" id="GO:0033290">
    <property type="term" value="C:eukaryotic 48S preinitiation complex"/>
    <property type="evidence" value="ECO:0007669"/>
    <property type="project" value="UniProtKB-UniRule"/>
</dbReference>
<comment type="similarity">
    <text evidence="6">Belongs to the WD repeat STRAP family.</text>
</comment>
<feature type="repeat" description="WD" evidence="8">
    <location>
        <begin position="9"/>
        <end position="50"/>
    </location>
</feature>
<evidence type="ECO:0000256" key="2">
    <source>
        <dbReference type="ARBA" id="ARBA00022540"/>
    </source>
</evidence>
<dbReference type="PROSITE" id="PS50294">
    <property type="entry name" value="WD_REPEATS_REGION"/>
    <property type="match status" value="3"/>
</dbReference>
<dbReference type="Proteomes" id="UP000013827">
    <property type="component" value="Unassembled WGS sequence"/>
</dbReference>
<feature type="repeat" description="WD" evidence="8">
    <location>
        <begin position="51"/>
        <end position="92"/>
    </location>
</feature>
<reference evidence="9" key="2">
    <citation type="submission" date="2024-10" db="UniProtKB">
        <authorList>
            <consortium name="EnsemblProtists"/>
        </authorList>
    </citation>
    <scope>IDENTIFICATION</scope>
</reference>
<dbReference type="GO" id="GO:0016282">
    <property type="term" value="C:eukaryotic 43S preinitiation complex"/>
    <property type="evidence" value="ECO:0007669"/>
    <property type="project" value="UniProtKB-UniRule"/>
</dbReference>
<keyword evidence="4" id="KW-0677">Repeat</keyword>
<evidence type="ECO:0000313" key="9">
    <source>
        <dbReference type="EnsemblProtists" id="EOD09058"/>
    </source>
</evidence>
<dbReference type="RefSeq" id="XP_005761487.1">
    <property type="nucleotide sequence ID" value="XM_005761430.1"/>
</dbReference>
<dbReference type="HAMAP" id="MF_03008">
    <property type="entry name" value="eIF3i"/>
    <property type="match status" value="1"/>
</dbReference>
<evidence type="ECO:0000256" key="3">
    <source>
        <dbReference type="ARBA" id="ARBA00022574"/>
    </source>
</evidence>
<keyword evidence="1 7" id="KW-0963">Cytoplasm</keyword>
<dbReference type="HOGENOM" id="CLU_043845_0_1_1"/>
<dbReference type="eggNOG" id="KOG0643">
    <property type="taxonomic scope" value="Eukaryota"/>
</dbReference>
<dbReference type="InterPro" id="IPR036322">
    <property type="entry name" value="WD40_repeat_dom_sf"/>
</dbReference>
<sequence>MGKIRPIMIKGHERALTMIKYNRDGDLIFSCSKDHVPSVWYSENGERIGTYHGHCGTVWCLDVNWDSTKLLSGSADNCCKLWEVQSGECLHTWKHTAPVRCVGFAMGDKRFLTVLDNIMGNVPTIYVWELELNNLANHPDCPLLTILGHTGKIGRALWGPLNEAIYSVSDDSTLRMWDPDSGEEKHVMEGVHTKKITDLQLSYDKTLLCTSCTDQFVRLFETKTLRLLYAFNSERPLNSAAISPLPHCPYLIAGGGQDAMSVTTTAAQQGKFETLFFDHAFGEELGCIGGHFGPVNTLAFAPHGRSYASGGEDGYIRIHHLDQEYFEAYEKKVTESGILAADKA</sequence>
<dbReference type="PaxDb" id="2903-EOD09058"/>
<dbReference type="EnsemblProtists" id="EOD09058">
    <property type="protein sequence ID" value="EOD09058"/>
    <property type="gene ID" value="EMIHUDRAFT_438175"/>
</dbReference>
<dbReference type="PANTHER" id="PTHR19877:SF1">
    <property type="entry name" value="EUKARYOTIC TRANSLATION INITIATION FACTOR 3 SUBUNIT I"/>
    <property type="match status" value="1"/>
</dbReference>
<comment type="subunit">
    <text evidence="7">Component of the eukaryotic translation initiation factor 3 (eIF-3) complex.</text>
</comment>
<feature type="repeat" description="WD" evidence="8">
    <location>
        <begin position="146"/>
        <end position="187"/>
    </location>
</feature>
<reference evidence="10" key="1">
    <citation type="journal article" date="2013" name="Nature">
        <title>Pan genome of the phytoplankton Emiliania underpins its global distribution.</title>
        <authorList>
            <person name="Read B.A."/>
            <person name="Kegel J."/>
            <person name="Klute M.J."/>
            <person name="Kuo A."/>
            <person name="Lefebvre S.C."/>
            <person name="Maumus F."/>
            <person name="Mayer C."/>
            <person name="Miller J."/>
            <person name="Monier A."/>
            <person name="Salamov A."/>
            <person name="Young J."/>
            <person name="Aguilar M."/>
            <person name="Claverie J.M."/>
            <person name="Frickenhaus S."/>
            <person name="Gonzalez K."/>
            <person name="Herman E.K."/>
            <person name="Lin Y.C."/>
            <person name="Napier J."/>
            <person name="Ogata H."/>
            <person name="Sarno A.F."/>
            <person name="Shmutz J."/>
            <person name="Schroeder D."/>
            <person name="de Vargas C."/>
            <person name="Verret F."/>
            <person name="von Dassow P."/>
            <person name="Valentin K."/>
            <person name="Van de Peer Y."/>
            <person name="Wheeler G."/>
            <person name="Dacks J.B."/>
            <person name="Delwiche C.F."/>
            <person name="Dyhrman S.T."/>
            <person name="Glockner G."/>
            <person name="John U."/>
            <person name="Richards T."/>
            <person name="Worden A.Z."/>
            <person name="Zhang X."/>
            <person name="Grigoriev I.V."/>
            <person name="Allen A.E."/>
            <person name="Bidle K."/>
            <person name="Borodovsky M."/>
            <person name="Bowler C."/>
            <person name="Brownlee C."/>
            <person name="Cock J.M."/>
            <person name="Elias M."/>
            <person name="Gladyshev V.N."/>
            <person name="Groth M."/>
            <person name="Guda C."/>
            <person name="Hadaegh A."/>
            <person name="Iglesias-Rodriguez M.D."/>
            <person name="Jenkins J."/>
            <person name="Jones B.M."/>
            <person name="Lawson T."/>
            <person name="Leese F."/>
            <person name="Lindquist E."/>
            <person name="Lobanov A."/>
            <person name="Lomsadze A."/>
            <person name="Malik S.B."/>
            <person name="Marsh M.E."/>
            <person name="Mackinder L."/>
            <person name="Mock T."/>
            <person name="Mueller-Roeber B."/>
            <person name="Pagarete A."/>
            <person name="Parker M."/>
            <person name="Probert I."/>
            <person name="Quesneville H."/>
            <person name="Raines C."/>
            <person name="Rensing S.A."/>
            <person name="Riano-Pachon D.M."/>
            <person name="Richier S."/>
            <person name="Rokitta S."/>
            <person name="Shiraiwa Y."/>
            <person name="Soanes D.M."/>
            <person name="van der Giezen M."/>
            <person name="Wahlund T.M."/>
            <person name="Williams B."/>
            <person name="Wilson W."/>
            <person name="Wolfe G."/>
            <person name="Wurch L.L."/>
        </authorList>
    </citation>
    <scope>NUCLEOTIDE SEQUENCE</scope>
</reference>
<evidence type="ECO:0000256" key="6">
    <source>
        <dbReference type="ARBA" id="ARBA00038394"/>
    </source>
</evidence>
<evidence type="ECO:0000313" key="10">
    <source>
        <dbReference type="Proteomes" id="UP000013827"/>
    </source>
</evidence>
<dbReference type="CDD" id="cd00200">
    <property type="entry name" value="WD40"/>
    <property type="match status" value="1"/>
</dbReference>
<comment type="function">
    <text evidence="7">Component of the eukaryotic translation initiation factor 3 (eIF-3) complex, which is involved in protein synthesis of a specialized repertoire of mRNAs and, together with other initiation factors, stimulates binding of mRNA and methionyl-tRNAi to the 40S ribosome. The eIF-3 complex specifically targets and initiates translation of a subset of mRNAs involved in cell proliferation.</text>
</comment>
<dbReference type="PROSITE" id="PS50082">
    <property type="entry name" value="WD_REPEATS_2"/>
    <property type="match status" value="4"/>
</dbReference>
<evidence type="ECO:0000256" key="7">
    <source>
        <dbReference type="HAMAP-Rule" id="MF_03008"/>
    </source>
</evidence>
<keyword evidence="2 7" id="KW-0396">Initiation factor</keyword>
<dbReference type="GO" id="GO:0003723">
    <property type="term" value="F:RNA binding"/>
    <property type="evidence" value="ECO:0007669"/>
    <property type="project" value="TreeGrafter"/>
</dbReference>
<dbReference type="KEGG" id="ehx:EMIHUDRAFT_438175"/>
<proteinExistence type="inferred from homology"/>
<dbReference type="Pfam" id="PF24805">
    <property type="entry name" value="EIF3I"/>
    <property type="match status" value="1"/>
</dbReference>
<dbReference type="OMA" id="VWFSHNG"/>
<dbReference type="SMART" id="SM00320">
    <property type="entry name" value="WD40"/>
    <property type="match status" value="6"/>
</dbReference>
<dbReference type="InterPro" id="IPR019775">
    <property type="entry name" value="WD40_repeat_CS"/>
</dbReference>